<dbReference type="InterPro" id="IPR051678">
    <property type="entry name" value="AGP_Transferase"/>
</dbReference>
<feature type="domain" description="Aminoglycoside phosphotransferase" evidence="1">
    <location>
        <begin position="25"/>
        <end position="233"/>
    </location>
</feature>
<protein>
    <submittedName>
        <fullName evidence="2">Hygromycin-B kinase</fullName>
        <ecNumber evidence="2">2.7.1.119</ecNumber>
    </submittedName>
</protein>
<evidence type="ECO:0000313" key="3">
    <source>
        <dbReference type="Proteomes" id="UP000000844"/>
    </source>
</evidence>
<accession>D3Q4Y8</accession>
<keyword evidence="2" id="KW-0808">Transferase</keyword>
<dbReference type="Proteomes" id="UP000000844">
    <property type="component" value="Chromosome"/>
</dbReference>
<dbReference type="Gene3D" id="3.90.1200.10">
    <property type="match status" value="1"/>
</dbReference>
<dbReference type="eggNOG" id="COG3173">
    <property type="taxonomic scope" value="Bacteria"/>
</dbReference>
<dbReference type="Pfam" id="PF01636">
    <property type="entry name" value="APH"/>
    <property type="match status" value="1"/>
</dbReference>
<dbReference type="STRING" id="446470.Snas_2485"/>
<dbReference type="HOGENOM" id="CLU_949671_0_0_11"/>
<dbReference type="PANTHER" id="PTHR21310">
    <property type="entry name" value="AMINOGLYCOSIDE PHOSPHOTRANSFERASE-RELATED-RELATED"/>
    <property type="match status" value="1"/>
</dbReference>
<gene>
    <name evidence="2" type="ordered locus">Snas_2485</name>
</gene>
<evidence type="ECO:0000259" key="1">
    <source>
        <dbReference type="Pfam" id="PF01636"/>
    </source>
</evidence>
<dbReference type="InterPro" id="IPR002575">
    <property type="entry name" value="Aminoglycoside_PTrfase"/>
</dbReference>
<dbReference type="InterPro" id="IPR011009">
    <property type="entry name" value="Kinase-like_dom_sf"/>
</dbReference>
<dbReference type="GO" id="GO:0008904">
    <property type="term" value="F:hygromycin-B 7''-O-phosphotransferase activity"/>
    <property type="evidence" value="ECO:0007669"/>
    <property type="project" value="UniProtKB-EC"/>
</dbReference>
<organism evidence="2 3">
    <name type="scientific">Stackebrandtia nassauensis (strain DSM 44728 / CIP 108903 / NRRL B-16338 / NBRC 102104 / LLR-40K-21)</name>
    <dbReference type="NCBI Taxonomy" id="446470"/>
    <lineage>
        <taxon>Bacteria</taxon>
        <taxon>Bacillati</taxon>
        <taxon>Actinomycetota</taxon>
        <taxon>Actinomycetes</taxon>
        <taxon>Glycomycetales</taxon>
        <taxon>Glycomycetaceae</taxon>
        <taxon>Stackebrandtia</taxon>
    </lineage>
</organism>
<evidence type="ECO:0000313" key="2">
    <source>
        <dbReference type="EMBL" id="ADD42168.1"/>
    </source>
</evidence>
<dbReference type="OrthoDB" id="3806873at2"/>
<keyword evidence="3" id="KW-1185">Reference proteome</keyword>
<keyword evidence="2" id="KW-0418">Kinase</keyword>
<dbReference type="EC" id="2.7.1.119" evidence="2"/>
<name>D3Q4Y8_STANL</name>
<proteinExistence type="predicted"/>
<dbReference type="EMBL" id="CP001778">
    <property type="protein sequence ID" value="ADD42168.1"/>
    <property type="molecule type" value="Genomic_DNA"/>
</dbReference>
<reference evidence="2 3" key="1">
    <citation type="journal article" date="2009" name="Stand. Genomic Sci.">
        <title>Complete genome sequence of Stackebrandtia nassauensis type strain (LLR-40K-21).</title>
        <authorList>
            <person name="Munk C."/>
            <person name="Lapidus A."/>
            <person name="Copeland A."/>
            <person name="Jando M."/>
            <person name="Mayilraj S."/>
            <person name="Glavina Del Rio T."/>
            <person name="Nolan M."/>
            <person name="Chen F."/>
            <person name="Lucas S."/>
            <person name="Tice H."/>
            <person name="Cheng J.F."/>
            <person name="Han C."/>
            <person name="Detter J.C."/>
            <person name="Bruce D."/>
            <person name="Goodwin L."/>
            <person name="Chain P."/>
            <person name="Pitluck S."/>
            <person name="Goker M."/>
            <person name="Ovchinikova G."/>
            <person name="Pati A."/>
            <person name="Ivanova N."/>
            <person name="Mavromatis K."/>
            <person name="Chen A."/>
            <person name="Palaniappan K."/>
            <person name="Land M."/>
            <person name="Hauser L."/>
            <person name="Chang Y.J."/>
            <person name="Jeffries C.D."/>
            <person name="Bristow J."/>
            <person name="Eisen J.A."/>
            <person name="Markowitz V."/>
            <person name="Hugenholtz P."/>
            <person name="Kyrpides N.C."/>
            <person name="Klenk H.P."/>
        </authorList>
    </citation>
    <scope>NUCLEOTIDE SEQUENCE [LARGE SCALE GENOMIC DNA]</scope>
    <source>
        <strain evidence="3">DSM 44728 / CIP 108903 / NRRL B-16338 / NBRC 102104 / LLR-40K-21</strain>
    </source>
</reference>
<dbReference type="AlphaFoldDB" id="D3Q4Y8"/>
<dbReference type="KEGG" id="sna:Snas_2485"/>
<dbReference type="Gene3D" id="3.30.200.150">
    <property type="match status" value="1"/>
</dbReference>
<sequence>MTKPSLSPQVVHAAVNEALGQVDDFAPITEGQESQAFEFRSDGREFVVRVNGRAAGFLKDRWAAERVPAAVPVPEVVHIGQIDEAHHFCVSVRSPGTIVQDCDTETLHGLSAAMAETLDGIAATDVADISGYGDFDAVTGEGKFDSWAAYILHSTRHDWSPHADAIDVAAAERLTAWLRQEAAGLPDVHELVHGDFGGDNVLVEPGRVTAVLDWEGAVIGDRLYDVARMRFWAPFMESMRIHTDHLLAAAEHDSERLRCYVVANGLDATAYFAAADQTPIAQAMLARTLTEVP</sequence>
<dbReference type="SUPFAM" id="SSF56112">
    <property type="entry name" value="Protein kinase-like (PK-like)"/>
    <property type="match status" value="1"/>
</dbReference>
<dbReference type="RefSeq" id="WP_013017739.1">
    <property type="nucleotide sequence ID" value="NC_013947.1"/>
</dbReference>